<dbReference type="GO" id="GO:0003700">
    <property type="term" value="F:DNA-binding transcription factor activity"/>
    <property type="evidence" value="ECO:0007669"/>
    <property type="project" value="InterPro"/>
</dbReference>
<evidence type="ECO:0000313" key="2">
    <source>
        <dbReference type="EMBL" id="NYI69231.1"/>
    </source>
</evidence>
<dbReference type="CDD" id="cd00090">
    <property type="entry name" value="HTH_ARSR"/>
    <property type="match status" value="1"/>
</dbReference>
<dbReference type="EMBL" id="JACBZP010000001">
    <property type="protein sequence ID" value="NYI69231.1"/>
    <property type="molecule type" value="Genomic_DNA"/>
</dbReference>
<proteinExistence type="predicted"/>
<dbReference type="Gene3D" id="1.10.10.10">
    <property type="entry name" value="Winged helix-like DNA-binding domain superfamily/Winged helix DNA-binding domain"/>
    <property type="match status" value="1"/>
</dbReference>
<reference evidence="2 3" key="1">
    <citation type="submission" date="2020-07" db="EMBL/GenBank/DDBJ databases">
        <title>Sequencing the genomes of 1000 actinobacteria strains.</title>
        <authorList>
            <person name="Klenk H.-P."/>
        </authorList>
    </citation>
    <scope>NUCLEOTIDE SEQUENCE [LARGE SCALE GENOMIC DNA]</scope>
    <source>
        <strain evidence="2 3">DSM 26341</strain>
    </source>
</reference>
<dbReference type="InterPro" id="IPR011991">
    <property type="entry name" value="ArsR-like_HTH"/>
</dbReference>
<comment type="caution">
    <text evidence="2">The sequence shown here is derived from an EMBL/GenBank/DDBJ whole genome shotgun (WGS) entry which is preliminary data.</text>
</comment>
<dbReference type="InterPro" id="IPR036388">
    <property type="entry name" value="WH-like_DNA-bd_sf"/>
</dbReference>
<keyword evidence="3" id="KW-1185">Reference proteome</keyword>
<dbReference type="Pfam" id="PF13412">
    <property type="entry name" value="HTH_24"/>
    <property type="match status" value="1"/>
</dbReference>
<keyword evidence="2" id="KW-0238">DNA-binding</keyword>
<feature type="domain" description="HTH arsR-type" evidence="1">
    <location>
        <begin position="6"/>
        <end position="72"/>
    </location>
</feature>
<dbReference type="GO" id="GO:0003677">
    <property type="term" value="F:DNA binding"/>
    <property type="evidence" value="ECO:0007669"/>
    <property type="project" value="UniProtKB-KW"/>
</dbReference>
<dbReference type="SUPFAM" id="SSF46785">
    <property type="entry name" value="Winged helix' DNA-binding domain"/>
    <property type="match status" value="1"/>
</dbReference>
<dbReference type="AlphaFoldDB" id="A0A7Z0IJB0"/>
<gene>
    <name evidence="2" type="ORF">BJY26_003537</name>
</gene>
<protein>
    <submittedName>
        <fullName evidence="2">DNA-binding Lrp family transcriptional regulator</fullName>
    </submittedName>
</protein>
<evidence type="ECO:0000259" key="1">
    <source>
        <dbReference type="SMART" id="SM00418"/>
    </source>
</evidence>
<sequence>MNRGEEEAKALASSVRLRILRICLHDSHTNKEIADVLGLNPGTTLHHVRKLVDNGYLRAEPPRLGARRSTEYPYRATGKSWSHRGPKPTRSSTLILDTFLDEIEQLDADSLQSIRLGLKLGPAGREEFRSRLHELLDEFASRAPEPDGEAWSIYIGMHPDESNHPGV</sequence>
<dbReference type="Proteomes" id="UP000539111">
    <property type="component" value="Unassembled WGS sequence"/>
</dbReference>
<dbReference type="RefSeq" id="WP_179429490.1">
    <property type="nucleotide sequence ID" value="NZ_JACBZP010000001.1"/>
</dbReference>
<organism evidence="2 3">
    <name type="scientific">Spelaeicoccus albus</name>
    <dbReference type="NCBI Taxonomy" id="1280376"/>
    <lineage>
        <taxon>Bacteria</taxon>
        <taxon>Bacillati</taxon>
        <taxon>Actinomycetota</taxon>
        <taxon>Actinomycetes</taxon>
        <taxon>Micrococcales</taxon>
        <taxon>Brevibacteriaceae</taxon>
        <taxon>Spelaeicoccus</taxon>
    </lineage>
</organism>
<accession>A0A7Z0IJB0</accession>
<dbReference type="InterPro" id="IPR036390">
    <property type="entry name" value="WH_DNA-bd_sf"/>
</dbReference>
<dbReference type="SMART" id="SM00418">
    <property type="entry name" value="HTH_ARSR"/>
    <property type="match status" value="1"/>
</dbReference>
<name>A0A7Z0IJB0_9MICO</name>
<evidence type="ECO:0000313" key="3">
    <source>
        <dbReference type="Proteomes" id="UP000539111"/>
    </source>
</evidence>
<dbReference type="InterPro" id="IPR001845">
    <property type="entry name" value="HTH_ArsR_DNA-bd_dom"/>
</dbReference>